<keyword evidence="2" id="KW-1185">Reference proteome</keyword>
<comment type="caution">
    <text evidence="1">The sequence shown here is derived from an EMBL/GenBank/DDBJ whole genome shotgun (WGS) entry which is preliminary data.</text>
</comment>
<accession>A0A371DZZ9</accession>
<sequence>MIDSLQVGSLCWGSIVLSPLTVTRYEIISKGPNPTQPNPSLTMAYLLLRQALLLRVCLHNYQRFTDGAVAARHRPWCSAAANLPSDEAEEKTISGSISNRSNARKGEYRRWEDEPDYRQWKDKEEEILRDVEPVLLLAKDILHSRRYMDGERLSVEDEKVVVERLLAYHPQSEDKIGCGLESIMTVELGLLLFEFACQRSALVTLQSRVNAGYGYVDRHPQFRQSRCLFVVRTDGGWIDFSYQKCLRKYIRDKYPTYAERFIRQHFKRGSGCFHSECGFIPRDLENHHNLCLRVLPVANANLEEF</sequence>
<dbReference type="GO" id="GO:1901259">
    <property type="term" value="P:chloroplast rRNA processing"/>
    <property type="evidence" value="ECO:0007669"/>
    <property type="project" value="TreeGrafter"/>
</dbReference>
<dbReference type="OrthoDB" id="695233at2759"/>
<reference evidence="1" key="1">
    <citation type="submission" date="2018-05" db="EMBL/GenBank/DDBJ databases">
        <title>Draft genome of Mucuna pruriens seed.</title>
        <authorList>
            <person name="Nnadi N.E."/>
            <person name="Vos R."/>
            <person name="Hasami M.H."/>
            <person name="Devisetty U.K."/>
            <person name="Aguiy J.C."/>
        </authorList>
    </citation>
    <scope>NUCLEOTIDE SEQUENCE [LARGE SCALE GENOMIC DNA]</scope>
    <source>
        <strain evidence="1">JCA_2017</strain>
    </source>
</reference>
<evidence type="ECO:0000313" key="1">
    <source>
        <dbReference type="EMBL" id="RDX58112.1"/>
    </source>
</evidence>
<organism evidence="1 2">
    <name type="scientific">Mucuna pruriens</name>
    <name type="common">Velvet bean</name>
    <name type="synonym">Dolichos pruriens</name>
    <dbReference type="NCBI Taxonomy" id="157652"/>
    <lineage>
        <taxon>Eukaryota</taxon>
        <taxon>Viridiplantae</taxon>
        <taxon>Streptophyta</taxon>
        <taxon>Embryophyta</taxon>
        <taxon>Tracheophyta</taxon>
        <taxon>Spermatophyta</taxon>
        <taxon>Magnoliopsida</taxon>
        <taxon>eudicotyledons</taxon>
        <taxon>Gunneridae</taxon>
        <taxon>Pentapetalae</taxon>
        <taxon>rosids</taxon>
        <taxon>fabids</taxon>
        <taxon>Fabales</taxon>
        <taxon>Fabaceae</taxon>
        <taxon>Papilionoideae</taxon>
        <taxon>50 kb inversion clade</taxon>
        <taxon>NPAAA clade</taxon>
        <taxon>indigoferoid/millettioid clade</taxon>
        <taxon>Phaseoleae</taxon>
        <taxon>Mucuna</taxon>
    </lineage>
</organism>
<dbReference type="Pfam" id="PF11523">
    <property type="entry name" value="DUF3223"/>
    <property type="match status" value="2"/>
</dbReference>
<dbReference type="EMBL" id="QJKJ01017825">
    <property type="protein sequence ID" value="RDX58112.1"/>
    <property type="molecule type" value="Genomic_DNA"/>
</dbReference>
<proteinExistence type="predicted"/>
<name>A0A371DZZ9_MUCPR</name>
<feature type="non-terminal residue" evidence="1">
    <location>
        <position position="1"/>
    </location>
</feature>
<gene>
    <name evidence="1" type="primary">DCL</name>
    <name evidence="1" type="ORF">CR513_62595</name>
</gene>
<dbReference type="PANTHER" id="PTHR33415:SF4">
    <property type="entry name" value="DCL PROTEIN (DUF3223)"/>
    <property type="match status" value="1"/>
</dbReference>
<dbReference type="AlphaFoldDB" id="A0A371DZZ9"/>
<dbReference type="PANTHER" id="PTHR33415">
    <property type="entry name" value="PROTEIN EMBRYO DEFECTIVE 514"/>
    <property type="match status" value="1"/>
</dbReference>
<dbReference type="InterPro" id="IPR044673">
    <property type="entry name" value="DCL-like"/>
</dbReference>
<dbReference type="Gene3D" id="3.10.450.40">
    <property type="match status" value="1"/>
</dbReference>
<protein>
    <submittedName>
        <fullName evidence="1">Protein DCL-like, chloroplastic</fullName>
    </submittedName>
</protein>
<dbReference type="GO" id="GO:0009658">
    <property type="term" value="P:chloroplast organization"/>
    <property type="evidence" value="ECO:0007669"/>
    <property type="project" value="TreeGrafter"/>
</dbReference>
<dbReference type="GO" id="GO:0009507">
    <property type="term" value="C:chloroplast"/>
    <property type="evidence" value="ECO:0007669"/>
    <property type="project" value="TreeGrafter"/>
</dbReference>
<dbReference type="STRING" id="157652.A0A371DZZ9"/>
<evidence type="ECO:0000313" key="2">
    <source>
        <dbReference type="Proteomes" id="UP000257109"/>
    </source>
</evidence>
<dbReference type="Proteomes" id="UP000257109">
    <property type="component" value="Unassembled WGS sequence"/>
</dbReference>